<reference evidence="2 3" key="1">
    <citation type="submission" date="2020-08" db="EMBL/GenBank/DDBJ databases">
        <title>Genomic Encyclopedia of Type Strains, Phase IV (KMG-IV): sequencing the most valuable type-strain genomes for metagenomic binning, comparative biology and taxonomic classification.</title>
        <authorList>
            <person name="Goeker M."/>
        </authorList>
    </citation>
    <scope>NUCLEOTIDE SEQUENCE [LARGE SCALE GENOMIC DNA]</scope>
    <source>
        <strain evidence="2 3">DSM 103526</strain>
    </source>
</reference>
<keyword evidence="1" id="KW-0812">Transmembrane</keyword>
<keyword evidence="1" id="KW-0472">Membrane</keyword>
<evidence type="ECO:0008006" key="4">
    <source>
        <dbReference type="Google" id="ProtNLM"/>
    </source>
</evidence>
<dbReference type="AlphaFoldDB" id="A0A841L2Z0"/>
<evidence type="ECO:0000256" key="1">
    <source>
        <dbReference type="SAM" id="Phobius"/>
    </source>
</evidence>
<accession>A0A841L2Z0</accession>
<name>A0A841L2Z0_9FIRM</name>
<dbReference type="Proteomes" id="UP000579281">
    <property type="component" value="Unassembled WGS sequence"/>
</dbReference>
<sequence>MLELLKENWLSLILLLSGILALWYLCHTNREDRIRRIVLALVIQAEKQLGSGTGELKYAMVVERLYDVLPTVVRWFLSEKTLDRMIEEAVVYLKEYLAQGKNLLGYETEFKNEA</sequence>
<dbReference type="RefSeq" id="WP_184312006.1">
    <property type="nucleotide sequence ID" value="NZ_JACHEN010000024.1"/>
</dbReference>
<proteinExistence type="predicted"/>
<comment type="caution">
    <text evidence="2">The sequence shown here is derived from an EMBL/GenBank/DDBJ whole genome shotgun (WGS) entry which is preliminary data.</text>
</comment>
<evidence type="ECO:0000313" key="2">
    <source>
        <dbReference type="EMBL" id="MBB6217512.1"/>
    </source>
</evidence>
<keyword evidence="3" id="KW-1185">Reference proteome</keyword>
<protein>
    <recommendedName>
        <fullName evidence="4">Bacteriophage holin of superfamily 6 (Holin_LLH)</fullName>
    </recommendedName>
</protein>
<evidence type="ECO:0000313" key="3">
    <source>
        <dbReference type="Proteomes" id="UP000579281"/>
    </source>
</evidence>
<gene>
    <name evidence="2" type="ORF">HNQ80_003633</name>
</gene>
<dbReference type="EMBL" id="JACHEN010000024">
    <property type="protein sequence ID" value="MBB6217512.1"/>
    <property type="molecule type" value="Genomic_DNA"/>
</dbReference>
<keyword evidence="1" id="KW-1133">Transmembrane helix</keyword>
<feature type="transmembrane region" description="Helical" evidence="1">
    <location>
        <begin position="6"/>
        <end position="26"/>
    </location>
</feature>
<organism evidence="2 3">
    <name type="scientific">Anaerosolibacter carboniphilus</name>
    <dbReference type="NCBI Taxonomy" id="1417629"/>
    <lineage>
        <taxon>Bacteria</taxon>
        <taxon>Bacillati</taxon>
        <taxon>Bacillota</taxon>
        <taxon>Clostridia</taxon>
        <taxon>Peptostreptococcales</taxon>
        <taxon>Thermotaleaceae</taxon>
        <taxon>Anaerosolibacter</taxon>
    </lineage>
</organism>